<dbReference type="RefSeq" id="XP_027768378.1">
    <property type="nucleotide sequence ID" value="XM_027912577.1"/>
</dbReference>
<evidence type="ECO:0000313" key="3">
    <source>
        <dbReference type="RefSeq" id="XP_027768378.1"/>
    </source>
</evidence>
<reference evidence="1" key="1">
    <citation type="journal article" date="2014" name="Nat. Genet.">
        <title>The genome of the stress-tolerant wild tomato species Solanum pennellii.</title>
        <authorList>
            <person name="Bolger A."/>
            <person name="Scossa F."/>
            <person name="Bolger M.E."/>
            <person name="Lanz C."/>
            <person name="Maumus F."/>
            <person name="Tohge T."/>
            <person name="Quesneville H."/>
            <person name="Alseekh S."/>
            <person name="Sorensen I."/>
            <person name="Lichtenstein G."/>
            <person name="Fich E.A."/>
            <person name="Conte M."/>
            <person name="Keller H."/>
            <person name="Schneeberger K."/>
            <person name="Schwacke R."/>
            <person name="Ofner I."/>
            <person name="Vrebalov J."/>
            <person name="Xu Y."/>
            <person name="Osorio S."/>
            <person name="Aflitos S.A."/>
            <person name="Schijlen E."/>
            <person name="Jimenez-Gomez J.M."/>
            <person name="Ryngajllo M."/>
            <person name="Kimura S."/>
            <person name="Kumar R."/>
            <person name="Koenig D."/>
            <person name="Headland L.R."/>
            <person name="Maloof J.N."/>
            <person name="Sinha N."/>
            <person name="van Ham R.C."/>
            <person name="Lankhorst R.K."/>
            <person name="Mao L."/>
            <person name="Vogel A."/>
            <person name="Arsova B."/>
            <person name="Panstruga R."/>
            <person name="Fei Z."/>
            <person name="Rose J.K."/>
            <person name="Zamir D."/>
            <person name="Carrari F."/>
            <person name="Giovannoni J.J."/>
            <person name="Weigel D."/>
            <person name="Usadel B."/>
            <person name="Fernie A.R."/>
        </authorList>
    </citation>
    <scope>NUCLEOTIDE SEQUENCE [LARGE SCALE GENOMIC DNA]</scope>
</reference>
<reference evidence="2 3" key="2">
    <citation type="submission" date="2025-05" db="UniProtKB">
        <authorList>
            <consortium name="RefSeq"/>
        </authorList>
    </citation>
    <scope>IDENTIFICATION</scope>
</reference>
<dbReference type="GeneID" id="107031974"/>
<accession>A0ABM1UY09</accession>
<dbReference type="InterPro" id="IPR021135">
    <property type="entry name" value="PEP_COase"/>
</dbReference>
<dbReference type="PANTHER" id="PTHR30523:SF6">
    <property type="entry name" value="PHOSPHOENOLPYRUVATE CARBOXYLASE"/>
    <property type="match status" value="1"/>
</dbReference>
<evidence type="ECO:0000313" key="1">
    <source>
        <dbReference type="Proteomes" id="UP000694930"/>
    </source>
</evidence>
<dbReference type="Pfam" id="PF00311">
    <property type="entry name" value="PEPcase"/>
    <property type="match status" value="1"/>
</dbReference>
<dbReference type="RefSeq" id="XP_027768377.1">
    <property type="nucleotide sequence ID" value="XM_027912576.1"/>
</dbReference>
<sequence>MQCKDMIKVPVPPDVKEVLDTFKVAAELGSDSLGAYVISMASNASDVLAVELLQKDAGLAVAGELGRPCPGGTCGSSV</sequence>
<dbReference type="PANTHER" id="PTHR30523">
    <property type="entry name" value="PHOSPHOENOLPYRUVATE CARBOXYLASE"/>
    <property type="match status" value="1"/>
</dbReference>
<organism evidence="1 2">
    <name type="scientific">Solanum pennellii</name>
    <name type="common">Tomato</name>
    <name type="synonym">Lycopersicon pennellii</name>
    <dbReference type="NCBI Taxonomy" id="28526"/>
    <lineage>
        <taxon>Eukaryota</taxon>
        <taxon>Viridiplantae</taxon>
        <taxon>Streptophyta</taxon>
        <taxon>Embryophyta</taxon>
        <taxon>Tracheophyta</taxon>
        <taxon>Spermatophyta</taxon>
        <taxon>Magnoliopsida</taxon>
        <taxon>eudicotyledons</taxon>
        <taxon>Gunneridae</taxon>
        <taxon>Pentapetalae</taxon>
        <taxon>asterids</taxon>
        <taxon>lamiids</taxon>
        <taxon>Solanales</taxon>
        <taxon>Solanaceae</taxon>
        <taxon>Solanoideae</taxon>
        <taxon>Solaneae</taxon>
        <taxon>Solanum</taxon>
        <taxon>Solanum subgen. Lycopersicon</taxon>
    </lineage>
</organism>
<gene>
    <name evidence="2 3" type="primary">LOC107031974</name>
</gene>
<proteinExistence type="predicted"/>
<evidence type="ECO:0000313" key="2">
    <source>
        <dbReference type="RefSeq" id="XP_027768377.1"/>
    </source>
</evidence>
<keyword evidence="1" id="KW-1185">Reference proteome</keyword>
<dbReference type="SUPFAM" id="SSF51621">
    <property type="entry name" value="Phosphoenolpyruvate/pyruvate domain"/>
    <property type="match status" value="1"/>
</dbReference>
<dbReference type="Proteomes" id="UP000694930">
    <property type="component" value="Chromosome 1"/>
</dbReference>
<dbReference type="InterPro" id="IPR015813">
    <property type="entry name" value="Pyrv/PenolPyrv_kinase-like_dom"/>
</dbReference>
<protein>
    <submittedName>
        <fullName evidence="2 3">Phosphoenolpyruvate carboxylase 4-like</fullName>
    </submittedName>
</protein>
<name>A0ABM1UY09_SOLPN</name>